<keyword evidence="4" id="KW-0597">Phosphoprotein</keyword>
<evidence type="ECO:0000256" key="2">
    <source>
        <dbReference type="ARBA" id="ARBA00023125"/>
    </source>
</evidence>
<gene>
    <name evidence="7" type="ORF">WKW79_22090</name>
</gene>
<protein>
    <submittedName>
        <fullName evidence="7">Response regulator</fullName>
    </submittedName>
</protein>
<dbReference type="PRINTS" id="PR00038">
    <property type="entry name" value="HTHLUXR"/>
</dbReference>
<dbReference type="CDD" id="cd06170">
    <property type="entry name" value="LuxR_C_like"/>
    <property type="match status" value="1"/>
</dbReference>
<organism evidence="7 8">
    <name type="scientific">Variovorax robiniae</name>
    <dbReference type="NCBI Taxonomy" id="1836199"/>
    <lineage>
        <taxon>Bacteria</taxon>
        <taxon>Pseudomonadati</taxon>
        <taxon>Pseudomonadota</taxon>
        <taxon>Betaproteobacteria</taxon>
        <taxon>Burkholderiales</taxon>
        <taxon>Comamonadaceae</taxon>
        <taxon>Variovorax</taxon>
    </lineage>
</organism>
<sequence length="215" mass="23636">MSIEQTVFIVDDDEAYRDSVKELVNSVGTSALTYGSALEFLEAFDPERPGCLVLDVRMMRMSGIALQARLSAMGAKLPIVFISGHGDIEMAVKAIKDGAVDFVQKPYREQQLLDAIDEALRRDAAWRSAPQALVQGKEGGALAGRIAALTEREREVMTLALDGVPNKLIAKQLTLSHRTVEHHRSRLLEKLGVASIVDLMRLLREEPGLMDSPVK</sequence>
<reference evidence="7 8" key="1">
    <citation type="submission" date="2024-03" db="EMBL/GenBank/DDBJ databases">
        <title>Novel species of the genus Variovorax.</title>
        <authorList>
            <person name="Liu Q."/>
            <person name="Xin Y.-H."/>
        </authorList>
    </citation>
    <scope>NUCLEOTIDE SEQUENCE [LARGE SCALE GENOMIC DNA]</scope>
    <source>
        <strain evidence="7 8">KACC 18901</strain>
    </source>
</reference>
<evidence type="ECO:0000313" key="8">
    <source>
        <dbReference type="Proteomes" id="UP001367030"/>
    </source>
</evidence>
<dbReference type="EMBL" id="JBBKZS010000010">
    <property type="protein sequence ID" value="MEJ8857282.1"/>
    <property type="molecule type" value="Genomic_DNA"/>
</dbReference>
<name>A0ABU8XBR8_9BURK</name>
<dbReference type="InterPro" id="IPR036388">
    <property type="entry name" value="WH-like_DNA-bd_sf"/>
</dbReference>
<evidence type="ECO:0000259" key="6">
    <source>
        <dbReference type="PROSITE" id="PS50110"/>
    </source>
</evidence>
<dbReference type="SMART" id="SM00448">
    <property type="entry name" value="REC"/>
    <property type="match status" value="1"/>
</dbReference>
<dbReference type="Gene3D" id="3.40.50.2300">
    <property type="match status" value="1"/>
</dbReference>
<dbReference type="RefSeq" id="WP_340337356.1">
    <property type="nucleotide sequence ID" value="NZ_JBBKZS010000010.1"/>
</dbReference>
<comment type="caution">
    <text evidence="7">The sequence shown here is derived from an EMBL/GenBank/DDBJ whole genome shotgun (WGS) entry which is preliminary data.</text>
</comment>
<accession>A0ABU8XBR8</accession>
<dbReference type="Gene3D" id="1.10.10.10">
    <property type="entry name" value="Winged helix-like DNA-binding domain superfamily/Winged helix DNA-binding domain"/>
    <property type="match status" value="1"/>
</dbReference>
<evidence type="ECO:0000256" key="3">
    <source>
        <dbReference type="ARBA" id="ARBA00023163"/>
    </source>
</evidence>
<dbReference type="InterPro" id="IPR000792">
    <property type="entry name" value="Tscrpt_reg_LuxR_C"/>
</dbReference>
<dbReference type="PROSITE" id="PS50110">
    <property type="entry name" value="RESPONSE_REGULATORY"/>
    <property type="match status" value="1"/>
</dbReference>
<dbReference type="InterPro" id="IPR011006">
    <property type="entry name" value="CheY-like_superfamily"/>
</dbReference>
<dbReference type="Proteomes" id="UP001367030">
    <property type="component" value="Unassembled WGS sequence"/>
</dbReference>
<keyword evidence="2" id="KW-0238">DNA-binding</keyword>
<dbReference type="SUPFAM" id="SSF46894">
    <property type="entry name" value="C-terminal effector domain of the bipartite response regulators"/>
    <property type="match status" value="1"/>
</dbReference>
<evidence type="ECO:0000256" key="1">
    <source>
        <dbReference type="ARBA" id="ARBA00023015"/>
    </source>
</evidence>
<dbReference type="PROSITE" id="PS00622">
    <property type="entry name" value="HTH_LUXR_1"/>
    <property type="match status" value="1"/>
</dbReference>
<keyword evidence="1" id="KW-0805">Transcription regulation</keyword>
<dbReference type="CDD" id="cd17537">
    <property type="entry name" value="REC_FixJ"/>
    <property type="match status" value="1"/>
</dbReference>
<keyword evidence="8" id="KW-1185">Reference proteome</keyword>
<dbReference type="PANTHER" id="PTHR44688:SF16">
    <property type="entry name" value="DNA-BINDING TRANSCRIPTIONAL ACTIVATOR DEVR_DOSR"/>
    <property type="match status" value="1"/>
</dbReference>
<evidence type="ECO:0000259" key="5">
    <source>
        <dbReference type="PROSITE" id="PS50043"/>
    </source>
</evidence>
<feature type="domain" description="Response regulatory" evidence="6">
    <location>
        <begin position="6"/>
        <end position="120"/>
    </location>
</feature>
<dbReference type="InterPro" id="IPR016032">
    <property type="entry name" value="Sig_transdc_resp-reg_C-effctor"/>
</dbReference>
<dbReference type="SMART" id="SM00421">
    <property type="entry name" value="HTH_LUXR"/>
    <property type="match status" value="1"/>
</dbReference>
<keyword evidence="3" id="KW-0804">Transcription</keyword>
<proteinExistence type="predicted"/>
<dbReference type="PROSITE" id="PS50043">
    <property type="entry name" value="HTH_LUXR_2"/>
    <property type="match status" value="1"/>
</dbReference>
<feature type="modified residue" description="4-aspartylphosphate" evidence="4">
    <location>
        <position position="55"/>
    </location>
</feature>
<evidence type="ECO:0000313" key="7">
    <source>
        <dbReference type="EMBL" id="MEJ8857282.1"/>
    </source>
</evidence>
<dbReference type="Pfam" id="PF00196">
    <property type="entry name" value="GerE"/>
    <property type="match status" value="1"/>
</dbReference>
<dbReference type="PANTHER" id="PTHR44688">
    <property type="entry name" value="DNA-BINDING TRANSCRIPTIONAL ACTIVATOR DEVR_DOSR"/>
    <property type="match status" value="1"/>
</dbReference>
<evidence type="ECO:0000256" key="4">
    <source>
        <dbReference type="PROSITE-ProRule" id="PRU00169"/>
    </source>
</evidence>
<dbReference type="Pfam" id="PF00072">
    <property type="entry name" value="Response_reg"/>
    <property type="match status" value="1"/>
</dbReference>
<feature type="domain" description="HTH luxR-type" evidence="5">
    <location>
        <begin position="142"/>
        <end position="207"/>
    </location>
</feature>
<dbReference type="SUPFAM" id="SSF52172">
    <property type="entry name" value="CheY-like"/>
    <property type="match status" value="1"/>
</dbReference>
<dbReference type="InterPro" id="IPR001789">
    <property type="entry name" value="Sig_transdc_resp-reg_receiver"/>
</dbReference>